<name>A0A1T4Q5R2_9BACT</name>
<keyword evidence="1" id="KW-0732">Signal</keyword>
<accession>A0A1T4Q5R2</accession>
<dbReference type="OrthoDB" id="9824537at2"/>
<feature type="signal peptide" evidence="1">
    <location>
        <begin position="1"/>
        <end position="27"/>
    </location>
</feature>
<dbReference type="Proteomes" id="UP000190102">
    <property type="component" value="Unassembled WGS sequence"/>
</dbReference>
<sequence length="146" mass="16712">MHRYFFKGFMILAAAILALTASVPSSWSGTYIEEEYKKVEAFTVASPWKCTFSKLLFSSVIEFWRWGTWESFELMYQDTSRRGYNHHYRSICYACYHTSGNSYECYMGSCLEGSAASGDRTGQVALDPGVTKEQACKIVFEKLHVK</sequence>
<dbReference type="EMBL" id="FUWR01000012">
    <property type="protein sequence ID" value="SJZ99069.1"/>
    <property type="molecule type" value="Genomic_DNA"/>
</dbReference>
<gene>
    <name evidence="2" type="ORF">SAMN02745119_02245</name>
</gene>
<evidence type="ECO:0000256" key="1">
    <source>
        <dbReference type="SAM" id="SignalP"/>
    </source>
</evidence>
<dbReference type="RefSeq" id="WP_078790518.1">
    <property type="nucleotide sequence ID" value="NZ_FUWR01000012.1"/>
</dbReference>
<dbReference type="AlphaFoldDB" id="A0A1T4Q5R2"/>
<evidence type="ECO:0000313" key="2">
    <source>
        <dbReference type="EMBL" id="SJZ99069.1"/>
    </source>
</evidence>
<protein>
    <submittedName>
        <fullName evidence="2">Uncharacterized protein</fullName>
    </submittedName>
</protein>
<evidence type="ECO:0000313" key="3">
    <source>
        <dbReference type="Proteomes" id="UP000190102"/>
    </source>
</evidence>
<organism evidence="2 3">
    <name type="scientific">Trichlorobacter thiogenes</name>
    <dbReference type="NCBI Taxonomy" id="115783"/>
    <lineage>
        <taxon>Bacteria</taxon>
        <taxon>Pseudomonadati</taxon>
        <taxon>Thermodesulfobacteriota</taxon>
        <taxon>Desulfuromonadia</taxon>
        <taxon>Geobacterales</taxon>
        <taxon>Geobacteraceae</taxon>
        <taxon>Trichlorobacter</taxon>
    </lineage>
</organism>
<keyword evidence="3" id="KW-1185">Reference proteome</keyword>
<reference evidence="3" key="1">
    <citation type="submission" date="2017-02" db="EMBL/GenBank/DDBJ databases">
        <authorList>
            <person name="Varghese N."/>
            <person name="Submissions S."/>
        </authorList>
    </citation>
    <scope>NUCLEOTIDE SEQUENCE [LARGE SCALE GENOMIC DNA]</scope>
    <source>
        <strain evidence="3">ATCC BAA-34</strain>
    </source>
</reference>
<proteinExistence type="predicted"/>
<feature type="chain" id="PRO_5012007045" evidence="1">
    <location>
        <begin position="28"/>
        <end position="146"/>
    </location>
</feature>